<dbReference type="PANTHER" id="PTHR47891:SF2">
    <property type="entry name" value="MAGNESIUM AND COBALT TRANSPORTER"/>
    <property type="match status" value="1"/>
</dbReference>
<dbReference type="InterPro" id="IPR045861">
    <property type="entry name" value="CorA_cytoplasmic_dom"/>
</dbReference>
<dbReference type="SUPFAM" id="SSF143865">
    <property type="entry name" value="CorA soluble domain-like"/>
    <property type="match status" value="1"/>
</dbReference>
<keyword evidence="8" id="KW-1185">Reference proteome</keyword>
<dbReference type="Gene3D" id="3.30.460.20">
    <property type="entry name" value="CorA soluble domain-like"/>
    <property type="match status" value="1"/>
</dbReference>
<dbReference type="Gene3D" id="1.20.58.340">
    <property type="entry name" value="Magnesium transport protein CorA, transmembrane region"/>
    <property type="match status" value="2"/>
</dbReference>
<sequence length="311" mass="35829">MIEILKTFEDGIHYLDTIEAGCWVVMTDPSATELLEISENCHIDIDHLRAPLDEEERSRIEVEDDYTLILVDIPTMEERNDKDRYVTIPLAIIVAKDFIITVCLEETKVLKGFMDGRVRDFYTYKKTRFILQILYKNASVFLQYLRIIDRRSEQIEHKLHISTKNSELIDLLELEKSLVYFTTSLRANEVVLEKMLKIDSIKQYPEDTELLEDVIIENKQAIEMANIYSGILSGTMDAFASVISNNLNIVMKFLATVTIVMSIPTMIASFFGMNVEGIPFEHAHYGFGIIIAITLIVTFCIAMVFRKKDLF</sequence>
<dbReference type="RefSeq" id="WP_073589388.1">
    <property type="nucleotide sequence ID" value="NZ_FRFD01000007.1"/>
</dbReference>
<keyword evidence="4 6" id="KW-1133">Transmembrane helix</keyword>
<dbReference type="OrthoDB" id="9803416at2"/>
<evidence type="ECO:0000313" key="8">
    <source>
        <dbReference type="Proteomes" id="UP000184612"/>
    </source>
</evidence>
<dbReference type="InterPro" id="IPR047199">
    <property type="entry name" value="CorA-like"/>
</dbReference>
<protein>
    <submittedName>
        <fullName evidence="7">Magnesium transporter</fullName>
    </submittedName>
</protein>
<feature type="transmembrane region" description="Helical" evidence="6">
    <location>
        <begin position="253"/>
        <end position="273"/>
    </location>
</feature>
<keyword evidence="5 6" id="KW-0472">Membrane</keyword>
<evidence type="ECO:0000256" key="1">
    <source>
        <dbReference type="ARBA" id="ARBA00004141"/>
    </source>
</evidence>
<feature type="transmembrane region" description="Helical" evidence="6">
    <location>
        <begin position="285"/>
        <end position="305"/>
    </location>
</feature>
<dbReference type="PANTHER" id="PTHR47891">
    <property type="entry name" value="TRANSPORTER-RELATED"/>
    <property type="match status" value="1"/>
</dbReference>
<evidence type="ECO:0000256" key="4">
    <source>
        <dbReference type="ARBA" id="ARBA00022989"/>
    </source>
</evidence>
<keyword evidence="3 6" id="KW-0812">Transmembrane</keyword>
<dbReference type="InterPro" id="IPR045863">
    <property type="entry name" value="CorA_TM1_TM2"/>
</dbReference>
<dbReference type="GO" id="GO:0046873">
    <property type="term" value="F:metal ion transmembrane transporter activity"/>
    <property type="evidence" value="ECO:0007669"/>
    <property type="project" value="InterPro"/>
</dbReference>
<dbReference type="EMBL" id="FRFD01000007">
    <property type="protein sequence ID" value="SHO50352.1"/>
    <property type="molecule type" value="Genomic_DNA"/>
</dbReference>
<dbReference type="STRING" id="1121345.SAMN02745217_02720"/>
<evidence type="ECO:0000256" key="5">
    <source>
        <dbReference type="ARBA" id="ARBA00023136"/>
    </source>
</evidence>
<proteinExistence type="inferred from homology"/>
<comment type="similarity">
    <text evidence="2">Belongs to the CorA metal ion transporter (MIT) (TC 1.A.35) family.</text>
</comment>
<evidence type="ECO:0000256" key="6">
    <source>
        <dbReference type="SAM" id="Phobius"/>
    </source>
</evidence>
<dbReference type="InterPro" id="IPR002523">
    <property type="entry name" value="MgTranspt_CorA/ZnTranspt_ZntB"/>
</dbReference>
<evidence type="ECO:0000256" key="2">
    <source>
        <dbReference type="ARBA" id="ARBA00009765"/>
    </source>
</evidence>
<dbReference type="SUPFAM" id="SSF144083">
    <property type="entry name" value="Magnesium transport protein CorA, transmembrane region"/>
    <property type="match status" value="1"/>
</dbReference>
<gene>
    <name evidence="7" type="ORF">SAMN02745217_02720</name>
</gene>
<evidence type="ECO:0000256" key="3">
    <source>
        <dbReference type="ARBA" id="ARBA00022692"/>
    </source>
</evidence>
<dbReference type="AlphaFoldDB" id="A0A1M7YCH3"/>
<organism evidence="7 8">
    <name type="scientific">Anaerocolumna xylanovorans DSM 12503</name>
    <dbReference type="NCBI Taxonomy" id="1121345"/>
    <lineage>
        <taxon>Bacteria</taxon>
        <taxon>Bacillati</taxon>
        <taxon>Bacillota</taxon>
        <taxon>Clostridia</taxon>
        <taxon>Lachnospirales</taxon>
        <taxon>Lachnospiraceae</taxon>
        <taxon>Anaerocolumna</taxon>
    </lineage>
</organism>
<name>A0A1M7YCH3_9FIRM</name>
<reference evidence="7 8" key="1">
    <citation type="submission" date="2016-12" db="EMBL/GenBank/DDBJ databases">
        <authorList>
            <person name="Song W.-J."/>
            <person name="Kurnit D.M."/>
        </authorList>
    </citation>
    <scope>NUCLEOTIDE SEQUENCE [LARGE SCALE GENOMIC DNA]</scope>
    <source>
        <strain evidence="7 8">DSM 12503</strain>
    </source>
</reference>
<dbReference type="GO" id="GO:0016020">
    <property type="term" value="C:membrane"/>
    <property type="evidence" value="ECO:0007669"/>
    <property type="project" value="UniProtKB-SubCell"/>
</dbReference>
<comment type="subcellular location">
    <subcellularLocation>
        <location evidence="1">Membrane</location>
        <topology evidence="1">Multi-pass membrane protein</topology>
    </subcellularLocation>
</comment>
<accession>A0A1M7YCH3</accession>
<evidence type="ECO:0000313" key="7">
    <source>
        <dbReference type="EMBL" id="SHO50352.1"/>
    </source>
</evidence>
<dbReference type="Proteomes" id="UP000184612">
    <property type="component" value="Unassembled WGS sequence"/>
</dbReference>
<dbReference type="Pfam" id="PF01544">
    <property type="entry name" value="CorA"/>
    <property type="match status" value="1"/>
</dbReference>
<dbReference type="CDD" id="cd12827">
    <property type="entry name" value="EcCorA_ZntB-like_u2"/>
    <property type="match status" value="1"/>
</dbReference>